<dbReference type="AlphaFoldDB" id="F4CTD2"/>
<dbReference type="eggNOG" id="ENOG502ZABR">
    <property type="taxonomic scope" value="Bacteria"/>
</dbReference>
<organism evidence="1 2">
    <name type="scientific">Pseudonocardia dioxanivorans (strain ATCC 55486 / DSM 44775 / JCM 13855 / CB1190)</name>
    <dbReference type="NCBI Taxonomy" id="675635"/>
    <lineage>
        <taxon>Bacteria</taxon>
        <taxon>Bacillati</taxon>
        <taxon>Actinomycetota</taxon>
        <taxon>Actinomycetes</taxon>
        <taxon>Pseudonocardiales</taxon>
        <taxon>Pseudonocardiaceae</taxon>
        <taxon>Pseudonocardia</taxon>
    </lineage>
</organism>
<sequence length="491" mass="54903">MRVSELFDLPQKQDSLDFIDVDVDGDTPLFIDPPALQSIDSAWANSCVSSIQSFFQRVLDAVTSGDNVQGMAILKNLSEPNETHLGLSKGRSQGNAVGDKLAEKFWEELSGSRAAQSGLITDLEDTALLIENVREDRISDVTTCLIRTQLIEYTQAACEYYGIPTRAGSYAGSEWEPLRGQWIDRSHDLPIAAGIPLLLVPKEIVRRKLHLDPGEYYRHHVLNFLWREELARVSSLAITARGRRRPAISKGAVEDKYRGMFDSGRTNPGVEKRINTWYSERNPEALSDFKEQKSANPARPMTNEEISETSGASIDELQEHLDLVLSTPTGKPAADLYHRRVEALLSALFYPDMIHPRREVKINDGRKRIDITYTNAARSGFFHWLAMNYPAANIVVECKNYSKPIGNPEYDQLLGRFSPSRGKVGLLLFRGYVDKANVRASCRDAANNSQGWILALDDADLKALVEEAVNPPTGSFGHLHRLFNELLGFNS</sequence>
<dbReference type="KEGG" id="pdx:Psed_5221"/>
<evidence type="ECO:0008006" key="3">
    <source>
        <dbReference type="Google" id="ProtNLM"/>
    </source>
</evidence>
<reference evidence="1 2" key="1">
    <citation type="journal article" date="2011" name="J. Bacteriol.">
        <title>Genome sequence of the 1,4-dioxane-degrading Pseudonocardia dioxanivorans strain CB1190.</title>
        <authorList>
            <person name="Sales C.M."/>
            <person name="Mahendra S."/>
            <person name="Grostern A."/>
            <person name="Parales R.E."/>
            <person name="Goodwin L.A."/>
            <person name="Woyke T."/>
            <person name="Nolan M."/>
            <person name="Lapidus A."/>
            <person name="Chertkov O."/>
            <person name="Ovchinnikova G."/>
            <person name="Sczyrba A."/>
            <person name="Alvarez-Cohen L."/>
        </authorList>
    </citation>
    <scope>NUCLEOTIDE SEQUENCE [LARGE SCALE GENOMIC DNA]</scope>
    <source>
        <strain evidence="2">ATCC 55486 / DSM 44775 / JCM 13855 / CB1190</strain>
    </source>
</reference>
<accession>F4CTD2</accession>
<dbReference type="Proteomes" id="UP000007809">
    <property type="component" value="Chromosome"/>
</dbReference>
<dbReference type="HOGENOM" id="CLU_044710_0_0_11"/>
<gene>
    <name evidence="1" type="ordered locus">Psed_5221</name>
</gene>
<name>F4CTD2_PSEUX</name>
<protein>
    <recommendedName>
        <fullName evidence="3">Restriction endonuclease type IV Mrr domain-containing protein</fullName>
    </recommendedName>
</protein>
<proteinExistence type="predicted"/>
<evidence type="ECO:0000313" key="2">
    <source>
        <dbReference type="Proteomes" id="UP000007809"/>
    </source>
</evidence>
<evidence type="ECO:0000313" key="1">
    <source>
        <dbReference type="EMBL" id="AEA27357.1"/>
    </source>
</evidence>
<dbReference type="EMBL" id="CP002593">
    <property type="protein sequence ID" value="AEA27357.1"/>
    <property type="molecule type" value="Genomic_DNA"/>
</dbReference>
<keyword evidence="2" id="KW-1185">Reference proteome</keyword>